<comment type="caution">
    <text evidence="2">The sequence shown here is derived from an EMBL/GenBank/DDBJ whole genome shotgun (WGS) entry which is preliminary data.</text>
</comment>
<protein>
    <recommendedName>
        <fullName evidence="4">Gliding motility protein</fullName>
    </recommendedName>
</protein>
<feature type="repeat" description="TPR" evidence="1">
    <location>
        <begin position="307"/>
        <end position="340"/>
    </location>
</feature>
<evidence type="ECO:0000313" key="2">
    <source>
        <dbReference type="EMBL" id="MCG9971390.1"/>
    </source>
</evidence>
<name>A0A9X1UW19_9FLAO</name>
<evidence type="ECO:0008006" key="4">
    <source>
        <dbReference type="Google" id="ProtNLM"/>
    </source>
</evidence>
<gene>
    <name evidence="2" type="ORF">LU635_07035</name>
</gene>
<reference evidence="2" key="1">
    <citation type="submission" date="2021-12" db="EMBL/GenBank/DDBJ databases">
        <title>Description of Gramella crocea sp. nov., a new bacterium isolated from activated sludge.</title>
        <authorList>
            <person name="Zhang X."/>
        </authorList>
    </citation>
    <scope>NUCLEOTIDE SEQUENCE</scope>
    <source>
        <strain evidence="2">YB25</strain>
    </source>
</reference>
<dbReference type="SUPFAM" id="SSF48452">
    <property type="entry name" value="TPR-like"/>
    <property type="match status" value="2"/>
</dbReference>
<dbReference type="Proteomes" id="UP001139344">
    <property type="component" value="Unassembled WGS sequence"/>
</dbReference>
<evidence type="ECO:0000313" key="3">
    <source>
        <dbReference type="Proteomes" id="UP001139344"/>
    </source>
</evidence>
<keyword evidence="1" id="KW-0802">TPR repeat</keyword>
<dbReference type="InterPro" id="IPR011990">
    <property type="entry name" value="TPR-like_helical_dom_sf"/>
</dbReference>
<dbReference type="AlphaFoldDB" id="A0A9X1UW19"/>
<evidence type="ECO:0000256" key="1">
    <source>
        <dbReference type="PROSITE-ProRule" id="PRU00339"/>
    </source>
</evidence>
<proteinExistence type="predicted"/>
<dbReference type="PROSITE" id="PS51257">
    <property type="entry name" value="PROKAR_LIPOPROTEIN"/>
    <property type="match status" value="1"/>
</dbReference>
<sequence>MNKITRFGLFLLLSAAIFSCSRKKNSFVNRNYHAITAEYNTLYNGQLALEQGREEINQNYADNYWDILPVERLDVDDKILLPDSVRNQNFGRAEEKAVKAIQKHSMQIGGKERNPQMDEAYLLLGKARYFDQRFIPALDAFNYILYRYPASDNITHARIWREKTNIRLGNEKLAIKNLKKILDSDRLEDQDMADASASLAQAYINLHQIDSAVAPLYNAADFTDVNAEKGRYFYILGQLHNRLGETATANTAFDEVIELHRKSPRIYYVNAYVQKARNFDFNSGNEEYLLELLTELEEDRENRPYLDKIYFQLGEYYTRLDSTNKAIEYYNKSLRSPSSDIYLKSINYEILANINFDRAKYQDAGKYFDSTLTYMSPELLEFRTIKKKRENLEDVIKYENMAEETDSILYLASLTEDEQIAYFTDYTDELKAKAVKEMEAGELPVYTASIGPENNFPSANALPPGDVSGSGNTFYFYNPLRVSRGAQDFLRVWGSRELADNWRWGSNALNQSSINAQERIMDINLDNNPLYDPMEYVSRIPGERSVLDSLATQRNLAYYQLGVIYNENYGEYDLAAERLEFLLENGPEERLILPAKYNLYKIYGAQGNLQKQQQIKNDILQNHPDSRYAAFIINPESIQKDENSPDLLYKTLFEEYEEQNYEEVISTANEYISRFTGDPIIPKLELLKAQANARLLGLDAYEQALNYVATTYPQTEEGRKAQKLLNTSIPELKSLDFNRDSLQTNYKLIYPYQNTENDQGIKLKDSIEKAIAELDYANLSVSMDVYNPEQNFVVVHGLQTESNALGFQELLQKNKNYKIDREAFVLSAENYRIVQIKKNLRTYMDNN</sequence>
<organism evidence="2 3">
    <name type="scientific">Christiangramia crocea</name>
    <dbReference type="NCBI Taxonomy" id="2904124"/>
    <lineage>
        <taxon>Bacteria</taxon>
        <taxon>Pseudomonadati</taxon>
        <taxon>Bacteroidota</taxon>
        <taxon>Flavobacteriia</taxon>
        <taxon>Flavobacteriales</taxon>
        <taxon>Flavobacteriaceae</taxon>
        <taxon>Christiangramia</taxon>
    </lineage>
</organism>
<dbReference type="EMBL" id="JAJSON010000016">
    <property type="protein sequence ID" value="MCG9971390.1"/>
    <property type="molecule type" value="Genomic_DNA"/>
</dbReference>
<dbReference type="RefSeq" id="WP_240097594.1">
    <property type="nucleotide sequence ID" value="NZ_JAJSON010000016.1"/>
</dbReference>
<dbReference type="Gene3D" id="1.25.40.10">
    <property type="entry name" value="Tetratricopeptide repeat domain"/>
    <property type="match status" value="3"/>
</dbReference>
<dbReference type="InterPro" id="IPR019734">
    <property type="entry name" value="TPR_rpt"/>
</dbReference>
<accession>A0A9X1UW19</accession>
<keyword evidence="3" id="KW-1185">Reference proteome</keyword>
<dbReference type="SMART" id="SM00028">
    <property type="entry name" value="TPR"/>
    <property type="match status" value="4"/>
</dbReference>
<dbReference type="Pfam" id="PF13181">
    <property type="entry name" value="TPR_8"/>
    <property type="match status" value="1"/>
</dbReference>
<dbReference type="PROSITE" id="PS50005">
    <property type="entry name" value="TPR"/>
    <property type="match status" value="1"/>
</dbReference>